<dbReference type="EMBL" id="AYSL01001977">
    <property type="protein sequence ID" value="KTF05137.1"/>
    <property type="molecule type" value="Genomic_DNA"/>
</dbReference>
<name>A0A1B6NQH1_9ZZZZ</name>
<organism evidence="1">
    <name type="scientific">marine sediment metagenome</name>
    <dbReference type="NCBI Taxonomy" id="412755"/>
    <lineage>
        <taxon>unclassified sequences</taxon>
        <taxon>metagenomes</taxon>
        <taxon>ecological metagenomes</taxon>
    </lineage>
</organism>
<reference evidence="1" key="1">
    <citation type="submission" date="2013-11" db="EMBL/GenBank/DDBJ databases">
        <title>Microbial diversity, functional groups and degradation webs in Northern and Southern Mediterranean and Red Sea marine crude oil polluted sites.</title>
        <authorList>
            <person name="Daffonchio D."/>
            <person name="Mapelli F."/>
            <person name="Ferrer M."/>
            <person name="Richter M."/>
            <person name="Cherif A."/>
            <person name="Malkawi H.I."/>
            <person name="Yakimov M.M."/>
            <person name="Abdel-Fattah Y.R."/>
            <person name="Blaghen M."/>
            <person name="Golyshin P.N."/>
            <person name="Kalogerakis N."/>
            <person name="Boon N."/>
            <person name="Magagnini M."/>
            <person name="Fava F."/>
        </authorList>
    </citation>
    <scope>NUCLEOTIDE SEQUENCE</scope>
</reference>
<evidence type="ECO:0000313" key="1">
    <source>
        <dbReference type="EMBL" id="KTF05137.1"/>
    </source>
</evidence>
<proteinExistence type="predicted"/>
<accession>A0A1B6NQH1</accession>
<dbReference type="AlphaFoldDB" id="A0A1B6NQH1"/>
<comment type="caution">
    <text evidence="1">The sequence shown here is derived from an EMBL/GenBank/DDBJ whole genome shotgun (WGS) entry which is preliminary data.</text>
</comment>
<protein>
    <submittedName>
        <fullName evidence="1">Uncharacterized protein</fullName>
    </submittedName>
</protein>
<sequence>MLADALEAVGIDRGDYMVRINNRKVLNG</sequence>
<gene>
    <name evidence="1" type="ORF">MGSAQ_003367</name>
</gene>
<feature type="non-terminal residue" evidence="1">
    <location>
        <position position="28"/>
    </location>
</feature>